<organism evidence="3 4">
    <name type="scientific">Hesseltinella vesiculosa</name>
    <dbReference type="NCBI Taxonomy" id="101127"/>
    <lineage>
        <taxon>Eukaryota</taxon>
        <taxon>Fungi</taxon>
        <taxon>Fungi incertae sedis</taxon>
        <taxon>Mucoromycota</taxon>
        <taxon>Mucoromycotina</taxon>
        <taxon>Mucoromycetes</taxon>
        <taxon>Mucorales</taxon>
        <taxon>Cunninghamellaceae</taxon>
        <taxon>Hesseltinella</taxon>
    </lineage>
</organism>
<feature type="region of interest" description="Disordered" evidence="1">
    <location>
        <begin position="304"/>
        <end position="332"/>
    </location>
</feature>
<keyword evidence="4" id="KW-1185">Reference proteome</keyword>
<dbReference type="AlphaFoldDB" id="A0A1X2GBS8"/>
<gene>
    <name evidence="3" type="ORF">DM01DRAFT_1376007</name>
</gene>
<keyword evidence="2" id="KW-0812">Transmembrane</keyword>
<comment type="caution">
    <text evidence="3">The sequence shown here is derived from an EMBL/GenBank/DDBJ whole genome shotgun (WGS) entry which is preliminary data.</text>
</comment>
<evidence type="ECO:0000313" key="4">
    <source>
        <dbReference type="Proteomes" id="UP000242146"/>
    </source>
</evidence>
<keyword evidence="2" id="KW-1133">Transmembrane helix</keyword>
<protein>
    <submittedName>
        <fullName evidence="3">Uncharacterized protein</fullName>
    </submittedName>
</protein>
<sequence>MVAMQPFFISFNAETLRTLYLQITAAPAPAFILAATPSSPSTLATVGEVPDSFATEFALGLCAIAAVMACYVFVWGALRFDLCGQIKNGAVCLGRLIDHGGWFGVALFLFCALVFRGVARHPDCLGVGLCGLSIFDAVWHHCFESSSPAVPAPATPTDSVGFVSVVCLDLLPDTWHRFDQDDPVGVNICRLGPANVALAGVPSTAHRAASGPHAGVPSAAPRTAAPSGFVVPRAVPAQVAPTAATARGAVNSARATAIFAAASTAAASVTIPAGFTFVVPRNVSALGPVAGVLQIAQASNNEDTCSEISGSSDNNEAPSRCVASGDALGIPR</sequence>
<feature type="transmembrane region" description="Helical" evidence="2">
    <location>
        <begin position="57"/>
        <end position="78"/>
    </location>
</feature>
<feature type="transmembrane region" description="Helical" evidence="2">
    <location>
        <begin position="99"/>
        <end position="119"/>
    </location>
</feature>
<proteinExistence type="predicted"/>
<accession>A0A1X2GBS8</accession>
<reference evidence="3 4" key="1">
    <citation type="submission" date="2016-07" db="EMBL/GenBank/DDBJ databases">
        <title>Pervasive Adenine N6-methylation of Active Genes in Fungi.</title>
        <authorList>
            <consortium name="DOE Joint Genome Institute"/>
            <person name="Mondo S.J."/>
            <person name="Dannebaum R.O."/>
            <person name="Kuo R.C."/>
            <person name="Labutti K."/>
            <person name="Haridas S."/>
            <person name="Kuo A."/>
            <person name="Salamov A."/>
            <person name="Ahrendt S.R."/>
            <person name="Lipzen A."/>
            <person name="Sullivan W."/>
            <person name="Andreopoulos W.B."/>
            <person name="Clum A."/>
            <person name="Lindquist E."/>
            <person name="Daum C."/>
            <person name="Ramamoorthy G.K."/>
            <person name="Gryganskyi A."/>
            <person name="Culley D."/>
            <person name="Magnuson J.K."/>
            <person name="James T.Y."/>
            <person name="O'Malley M.A."/>
            <person name="Stajich J.E."/>
            <person name="Spatafora J.W."/>
            <person name="Visel A."/>
            <person name="Grigoriev I.V."/>
        </authorList>
    </citation>
    <scope>NUCLEOTIDE SEQUENCE [LARGE SCALE GENOMIC DNA]</scope>
    <source>
        <strain evidence="3 4">NRRL 3301</strain>
    </source>
</reference>
<evidence type="ECO:0000256" key="2">
    <source>
        <dbReference type="SAM" id="Phobius"/>
    </source>
</evidence>
<name>A0A1X2GBS8_9FUNG</name>
<evidence type="ECO:0000256" key="1">
    <source>
        <dbReference type="SAM" id="MobiDB-lite"/>
    </source>
</evidence>
<dbReference type="EMBL" id="MCGT01000024">
    <property type="protein sequence ID" value="ORX50167.1"/>
    <property type="molecule type" value="Genomic_DNA"/>
</dbReference>
<dbReference type="Proteomes" id="UP000242146">
    <property type="component" value="Unassembled WGS sequence"/>
</dbReference>
<keyword evidence="2" id="KW-0472">Membrane</keyword>
<evidence type="ECO:0000313" key="3">
    <source>
        <dbReference type="EMBL" id="ORX50167.1"/>
    </source>
</evidence>
<feature type="compositionally biased region" description="Polar residues" evidence="1">
    <location>
        <begin position="304"/>
        <end position="317"/>
    </location>
</feature>